<feature type="domain" description="ABC transmembrane type-1" evidence="8">
    <location>
        <begin position="157"/>
        <end position="376"/>
    </location>
</feature>
<dbReference type="GO" id="GO:0005886">
    <property type="term" value="C:plasma membrane"/>
    <property type="evidence" value="ECO:0007669"/>
    <property type="project" value="UniProtKB-SubCell"/>
</dbReference>
<comment type="similarity">
    <text evidence="7">Belongs to the binding-protein-dependent transport system permease family.</text>
</comment>
<dbReference type="AlphaFoldDB" id="A0A410FTA8"/>
<evidence type="ECO:0000313" key="10">
    <source>
        <dbReference type="Proteomes" id="UP000287233"/>
    </source>
</evidence>
<evidence type="ECO:0000313" key="9">
    <source>
        <dbReference type="EMBL" id="QAA76224.1"/>
    </source>
</evidence>
<dbReference type="InterPro" id="IPR035906">
    <property type="entry name" value="MetI-like_sf"/>
</dbReference>
<feature type="transmembrane region" description="Helical" evidence="7">
    <location>
        <begin position="355"/>
        <end position="380"/>
    </location>
</feature>
<feature type="transmembrane region" description="Helical" evidence="7">
    <location>
        <begin position="307"/>
        <end position="329"/>
    </location>
</feature>
<keyword evidence="5 7" id="KW-1133">Transmembrane helix</keyword>
<evidence type="ECO:0000256" key="2">
    <source>
        <dbReference type="ARBA" id="ARBA00022448"/>
    </source>
</evidence>
<comment type="subcellular location">
    <subcellularLocation>
        <location evidence="1 7">Cell membrane</location>
        <topology evidence="1 7">Multi-pass membrane protein</topology>
    </subcellularLocation>
</comment>
<dbReference type="Proteomes" id="UP000287233">
    <property type="component" value="Chromosome"/>
</dbReference>
<keyword evidence="2 7" id="KW-0813">Transport</keyword>
<feature type="transmembrane region" description="Helical" evidence="7">
    <location>
        <begin position="162"/>
        <end position="182"/>
    </location>
</feature>
<evidence type="ECO:0000256" key="7">
    <source>
        <dbReference type="RuleBase" id="RU363032"/>
    </source>
</evidence>
<evidence type="ECO:0000256" key="3">
    <source>
        <dbReference type="ARBA" id="ARBA00022475"/>
    </source>
</evidence>
<gene>
    <name evidence="9" type="ORF">BIP78_0458</name>
</gene>
<protein>
    <submittedName>
        <fullName evidence="9">N-Acetyl-D-glucosamine ABC transport system, permease protein 1</fullName>
    </submittedName>
</protein>
<evidence type="ECO:0000256" key="6">
    <source>
        <dbReference type="ARBA" id="ARBA00023136"/>
    </source>
</evidence>
<sequence>MRLPTLRKGRRFWWDTLEAYVYLLPTLAVLGLFTFYPFVNAFLYSVYDIRTRTVAGPVVYTTADSAEWATTLARGRIPEELASALLKRGVAPDDLWVRLRQVDRWVVKDEASGQEYIIVREGEDLRVHHATTGWAMEPVGWANFTRAFRDPDFAKALVNTSVYVGVSVPTTLILALLLATLLHRELRGKAFFRLTSFLPYITPIVAITMVWSWIYDRDFGLLNYFLRSVAGWFGVEFSLLNWLNDPRYVMAALVIMNVWRFVGYQALILLAGMQGIDREYYEAARVDGAGPFAVWRKITVPMVTPQVFFLLIISLIGSFKIFEEVLILLQGPGPQKSALTVVYYVFTRAFDAGHYGLASAASVILFAVIFVLSLFQLTVVQRRVHYER</sequence>
<dbReference type="InterPro" id="IPR000515">
    <property type="entry name" value="MetI-like"/>
</dbReference>
<feature type="transmembrane region" description="Helical" evidence="7">
    <location>
        <begin position="20"/>
        <end position="39"/>
    </location>
</feature>
<dbReference type="GO" id="GO:0055085">
    <property type="term" value="P:transmembrane transport"/>
    <property type="evidence" value="ECO:0007669"/>
    <property type="project" value="InterPro"/>
</dbReference>
<feature type="transmembrane region" description="Helical" evidence="7">
    <location>
        <begin position="194"/>
        <end position="214"/>
    </location>
</feature>
<reference evidence="10" key="1">
    <citation type="submission" date="2018-12" db="EMBL/GenBank/DDBJ databases">
        <title>Complete genome sequence of an uncultured bacterium of the candidate phylum Bipolaricaulota.</title>
        <authorList>
            <person name="Kadnikov V.V."/>
            <person name="Mardanov A.V."/>
            <person name="Beletsky A.V."/>
            <person name="Frank Y.A."/>
            <person name="Karnachuk O.V."/>
            <person name="Ravin N.V."/>
        </authorList>
    </citation>
    <scope>NUCLEOTIDE SEQUENCE [LARGE SCALE GENOMIC DNA]</scope>
</reference>
<feature type="transmembrane region" description="Helical" evidence="7">
    <location>
        <begin position="248"/>
        <end position="271"/>
    </location>
</feature>
<dbReference type="PROSITE" id="PS50928">
    <property type="entry name" value="ABC_TM1"/>
    <property type="match status" value="1"/>
</dbReference>
<organism evidence="9 10">
    <name type="scientific">Bipolaricaulis sibiricus</name>
    <dbReference type="NCBI Taxonomy" id="2501609"/>
    <lineage>
        <taxon>Bacteria</taxon>
        <taxon>Candidatus Bipolaricaulota</taxon>
        <taxon>Candidatus Bipolaricaulia</taxon>
        <taxon>Candidatus Bipolaricaulales</taxon>
        <taxon>Candidatus Bipolaricaulaceae</taxon>
        <taxon>Candidatus Bipolaricaulis</taxon>
    </lineage>
</organism>
<dbReference type="InterPro" id="IPR051393">
    <property type="entry name" value="ABC_transporter_permease"/>
</dbReference>
<proteinExistence type="inferred from homology"/>
<dbReference type="Pfam" id="PF00528">
    <property type="entry name" value="BPD_transp_1"/>
    <property type="match status" value="1"/>
</dbReference>
<evidence type="ECO:0000256" key="5">
    <source>
        <dbReference type="ARBA" id="ARBA00022989"/>
    </source>
</evidence>
<dbReference type="SUPFAM" id="SSF161098">
    <property type="entry name" value="MetI-like"/>
    <property type="match status" value="1"/>
</dbReference>
<dbReference type="KEGG" id="bih:BIP78_0458"/>
<dbReference type="EMBL" id="CP034928">
    <property type="protein sequence ID" value="QAA76224.1"/>
    <property type="molecule type" value="Genomic_DNA"/>
</dbReference>
<accession>A0A410FTA8</accession>
<keyword evidence="6 7" id="KW-0472">Membrane</keyword>
<evidence type="ECO:0000256" key="4">
    <source>
        <dbReference type="ARBA" id="ARBA00022692"/>
    </source>
</evidence>
<dbReference type="Gene3D" id="1.10.3720.10">
    <property type="entry name" value="MetI-like"/>
    <property type="match status" value="1"/>
</dbReference>
<keyword evidence="3" id="KW-1003">Cell membrane</keyword>
<dbReference type="CDD" id="cd06261">
    <property type="entry name" value="TM_PBP2"/>
    <property type="match status" value="1"/>
</dbReference>
<dbReference type="PANTHER" id="PTHR30193">
    <property type="entry name" value="ABC TRANSPORTER PERMEASE PROTEIN"/>
    <property type="match status" value="1"/>
</dbReference>
<keyword evidence="4 7" id="KW-0812">Transmembrane</keyword>
<name>A0A410FTA8_BIPS1</name>
<evidence type="ECO:0000256" key="1">
    <source>
        <dbReference type="ARBA" id="ARBA00004651"/>
    </source>
</evidence>
<dbReference type="PANTHER" id="PTHR30193:SF37">
    <property type="entry name" value="INNER MEMBRANE ABC TRANSPORTER PERMEASE PROTEIN YCJO"/>
    <property type="match status" value="1"/>
</dbReference>
<evidence type="ECO:0000259" key="8">
    <source>
        <dbReference type="PROSITE" id="PS50928"/>
    </source>
</evidence>